<reference evidence="4" key="1">
    <citation type="submission" date="2022-01" db="EMBL/GenBank/DDBJ databases">
        <title>Colwellia maritima, isolated from seawater.</title>
        <authorList>
            <person name="Kristyanto S."/>
            <person name="Jung J."/>
            <person name="Jeon C.O."/>
        </authorList>
    </citation>
    <scope>NUCLEOTIDE SEQUENCE</scope>
    <source>
        <strain evidence="4">MSW7</strain>
    </source>
</reference>
<dbReference type="Proteomes" id="UP001139646">
    <property type="component" value="Unassembled WGS sequence"/>
</dbReference>
<dbReference type="SUPFAM" id="SSF56235">
    <property type="entry name" value="N-terminal nucleophile aminohydrolases (Ntn hydrolases)"/>
    <property type="match status" value="1"/>
</dbReference>
<comment type="subunit">
    <text evidence="2">Heterodimer of an alpha subunit and a beta subunit processed from the same precursor.</text>
</comment>
<dbReference type="Gene3D" id="1.10.439.10">
    <property type="entry name" value="Penicillin Amidohydrolase, domain 1"/>
    <property type="match status" value="1"/>
</dbReference>
<evidence type="ECO:0000313" key="4">
    <source>
        <dbReference type="EMBL" id="MCI2285644.1"/>
    </source>
</evidence>
<dbReference type="InterPro" id="IPR023343">
    <property type="entry name" value="Penicillin_amidase_dom1"/>
</dbReference>
<protein>
    <submittedName>
        <fullName evidence="4">Penicillin acylase family protein</fullName>
    </submittedName>
</protein>
<gene>
    <name evidence="4" type="ORF">L3081_22510</name>
</gene>
<evidence type="ECO:0000256" key="2">
    <source>
        <dbReference type="ARBA" id="ARBA00038735"/>
    </source>
</evidence>
<evidence type="ECO:0000256" key="1">
    <source>
        <dbReference type="ARBA" id="ARBA00006586"/>
    </source>
</evidence>
<keyword evidence="3" id="KW-0812">Transmembrane</keyword>
<dbReference type="InterPro" id="IPR029055">
    <property type="entry name" value="Ntn_hydrolases_N"/>
</dbReference>
<proteinExistence type="inferred from homology"/>
<comment type="similarity">
    <text evidence="1">Belongs to the peptidase S45 family.</text>
</comment>
<keyword evidence="5" id="KW-1185">Reference proteome</keyword>
<feature type="transmembrane region" description="Helical" evidence="3">
    <location>
        <begin position="100"/>
        <end position="118"/>
    </location>
</feature>
<evidence type="ECO:0000256" key="3">
    <source>
        <dbReference type="SAM" id="Phobius"/>
    </source>
</evidence>
<dbReference type="EMBL" id="JAKKSL010000005">
    <property type="protein sequence ID" value="MCI2285644.1"/>
    <property type="molecule type" value="Genomic_DNA"/>
</dbReference>
<organism evidence="4 5">
    <name type="scientific">Colwellia maritima</name>
    <dbReference type="NCBI Taxonomy" id="2912588"/>
    <lineage>
        <taxon>Bacteria</taxon>
        <taxon>Pseudomonadati</taxon>
        <taxon>Pseudomonadota</taxon>
        <taxon>Gammaproteobacteria</taxon>
        <taxon>Alteromonadales</taxon>
        <taxon>Colwelliaceae</taxon>
        <taxon>Colwellia</taxon>
    </lineage>
</organism>
<feature type="transmembrane region" description="Helical" evidence="3">
    <location>
        <begin position="12"/>
        <end position="30"/>
    </location>
</feature>
<dbReference type="Pfam" id="PF01804">
    <property type="entry name" value="Penicil_amidase"/>
    <property type="match status" value="1"/>
</dbReference>
<sequence>MLNKKLIKKIIISILLVSSLVIASVATWIYSQVEGALPILEGKKTVFGLSKSATIERDEQGIVTIKASNRLDVAVATGFVHAQERFFQMDLLRRNSVANYQVYLVMPLLITTSQFAFIGSEKER</sequence>
<name>A0ABS9X5Z4_9GAMM</name>
<dbReference type="InterPro" id="IPR002692">
    <property type="entry name" value="S45"/>
</dbReference>
<dbReference type="PANTHER" id="PTHR34218">
    <property type="entry name" value="PEPTIDASE S45 PENICILLIN AMIDASE"/>
    <property type="match status" value="1"/>
</dbReference>
<keyword evidence="3" id="KW-1133">Transmembrane helix</keyword>
<dbReference type="PANTHER" id="PTHR34218:SF4">
    <property type="entry name" value="ACYL-HOMOSERINE LACTONE ACYLASE QUIP"/>
    <property type="match status" value="1"/>
</dbReference>
<comment type="caution">
    <text evidence="4">The sequence shown here is derived from an EMBL/GenBank/DDBJ whole genome shotgun (WGS) entry which is preliminary data.</text>
</comment>
<keyword evidence="3" id="KW-0472">Membrane</keyword>
<accession>A0ABS9X5Z4</accession>
<evidence type="ECO:0000313" key="5">
    <source>
        <dbReference type="Proteomes" id="UP001139646"/>
    </source>
</evidence>